<organism evidence="5 6">
    <name type="scientific">Lactuca sativa</name>
    <name type="common">Garden lettuce</name>
    <dbReference type="NCBI Taxonomy" id="4236"/>
    <lineage>
        <taxon>Eukaryota</taxon>
        <taxon>Viridiplantae</taxon>
        <taxon>Streptophyta</taxon>
        <taxon>Embryophyta</taxon>
        <taxon>Tracheophyta</taxon>
        <taxon>Spermatophyta</taxon>
        <taxon>Magnoliopsida</taxon>
        <taxon>eudicotyledons</taxon>
        <taxon>Gunneridae</taxon>
        <taxon>Pentapetalae</taxon>
        <taxon>asterids</taxon>
        <taxon>campanulids</taxon>
        <taxon>Asterales</taxon>
        <taxon>Asteraceae</taxon>
        <taxon>Cichorioideae</taxon>
        <taxon>Cichorieae</taxon>
        <taxon>Lactucinae</taxon>
        <taxon>Lactuca</taxon>
    </lineage>
</organism>
<name>A0A9R1XF90_LACSA</name>
<sequence>MFEVRDGLYCVNPTGFMLCMFLELEPEGSQSSNLRVRRVGCTDPQRYSLEWLVCVMRVGPVMLETLLVLLDQFEIADCMFTRAEGQKCLFALADKHLYTTTCLEHVLSIVKRCKDNSADDIKYFEDMINWYIRFRQTILSITKCLFSTVKKKVPASAAGPSYCTSKNIVVICGRNQSPRFIFRCNTTHSQIGIQSRNDKRIGIGMHIWNRLHVMGACVLVCGCIYYEWADRWWDEIIKQKPTIVQDSTDGKCLIEVNGNIEFKEVSFSYPSRPDVLIFKEFSIFFPAGKTVAVVGGSGSSKSTLVFLIERFYEPNQVNRAPLNG</sequence>
<gene>
    <name evidence="5" type="ORF">LSAT_V11C400162710</name>
</gene>
<evidence type="ECO:0000313" key="6">
    <source>
        <dbReference type="Proteomes" id="UP000235145"/>
    </source>
</evidence>
<dbReference type="GO" id="GO:0016020">
    <property type="term" value="C:membrane"/>
    <property type="evidence" value="ECO:0007669"/>
    <property type="project" value="UniProtKB-SubCell"/>
</dbReference>
<evidence type="ECO:0000256" key="1">
    <source>
        <dbReference type="ARBA" id="ARBA00004141"/>
    </source>
</evidence>
<protein>
    <recommendedName>
        <fullName evidence="7">ABC transporter domain-containing protein</fullName>
    </recommendedName>
</protein>
<dbReference type="InterPro" id="IPR039421">
    <property type="entry name" value="Type_1_exporter"/>
</dbReference>
<accession>A0A9R1XF90</accession>
<comment type="caution">
    <text evidence="5">The sequence shown here is derived from an EMBL/GenBank/DDBJ whole genome shotgun (WGS) entry which is preliminary data.</text>
</comment>
<evidence type="ECO:0000313" key="5">
    <source>
        <dbReference type="EMBL" id="KAJ0210696.1"/>
    </source>
</evidence>
<dbReference type="InterPro" id="IPR036640">
    <property type="entry name" value="ABC1_TM_sf"/>
</dbReference>
<dbReference type="PANTHER" id="PTHR24222">
    <property type="entry name" value="ABC TRANSPORTER B FAMILY"/>
    <property type="match status" value="1"/>
</dbReference>
<keyword evidence="3" id="KW-1133">Transmembrane helix</keyword>
<evidence type="ECO:0000256" key="2">
    <source>
        <dbReference type="ARBA" id="ARBA00022692"/>
    </source>
</evidence>
<proteinExistence type="predicted"/>
<dbReference type="GO" id="GO:0005524">
    <property type="term" value="F:ATP binding"/>
    <property type="evidence" value="ECO:0007669"/>
    <property type="project" value="InterPro"/>
</dbReference>
<dbReference type="Gene3D" id="1.20.1560.10">
    <property type="entry name" value="ABC transporter type 1, transmembrane domain"/>
    <property type="match status" value="1"/>
</dbReference>
<dbReference type="SUPFAM" id="SSF52540">
    <property type="entry name" value="P-loop containing nucleoside triphosphate hydrolases"/>
    <property type="match status" value="1"/>
</dbReference>
<keyword evidence="6" id="KW-1185">Reference proteome</keyword>
<evidence type="ECO:0008006" key="7">
    <source>
        <dbReference type="Google" id="ProtNLM"/>
    </source>
</evidence>
<reference evidence="5 6" key="1">
    <citation type="journal article" date="2017" name="Nat. Commun.">
        <title>Genome assembly with in vitro proximity ligation data and whole-genome triplication in lettuce.</title>
        <authorList>
            <person name="Reyes-Chin-Wo S."/>
            <person name="Wang Z."/>
            <person name="Yang X."/>
            <person name="Kozik A."/>
            <person name="Arikit S."/>
            <person name="Song C."/>
            <person name="Xia L."/>
            <person name="Froenicke L."/>
            <person name="Lavelle D.O."/>
            <person name="Truco M.J."/>
            <person name="Xia R."/>
            <person name="Zhu S."/>
            <person name="Xu C."/>
            <person name="Xu H."/>
            <person name="Xu X."/>
            <person name="Cox K."/>
            <person name="Korf I."/>
            <person name="Meyers B.C."/>
            <person name="Michelmore R.W."/>
        </authorList>
    </citation>
    <scope>NUCLEOTIDE SEQUENCE [LARGE SCALE GENOMIC DNA]</scope>
    <source>
        <strain evidence="6">cv. Salinas</strain>
        <tissue evidence="5">Seedlings</tissue>
    </source>
</reference>
<evidence type="ECO:0000256" key="4">
    <source>
        <dbReference type="ARBA" id="ARBA00023136"/>
    </source>
</evidence>
<comment type="subcellular location">
    <subcellularLocation>
        <location evidence="1">Membrane</location>
        <topology evidence="1">Multi-pass membrane protein</topology>
    </subcellularLocation>
</comment>
<keyword evidence="4" id="KW-0472">Membrane</keyword>
<dbReference type="EMBL" id="NBSK02000004">
    <property type="protein sequence ID" value="KAJ0210696.1"/>
    <property type="molecule type" value="Genomic_DNA"/>
</dbReference>
<keyword evidence="2" id="KW-0812">Transmembrane</keyword>
<dbReference type="Proteomes" id="UP000235145">
    <property type="component" value="Unassembled WGS sequence"/>
</dbReference>
<dbReference type="Gene3D" id="3.40.50.300">
    <property type="entry name" value="P-loop containing nucleotide triphosphate hydrolases"/>
    <property type="match status" value="1"/>
</dbReference>
<dbReference type="PANTHER" id="PTHR24222:SF76">
    <property type="entry name" value="MYCOBACTIN IMPORT ATP-BINDING_PERMEASE PROTEIN IRTB"/>
    <property type="match status" value="1"/>
</dbReference>
<evidence type="ECO:0000256" key="3">
    <source>
        <dbReference type="ARBA" id="ARBA00022989"/>
    </source>
</evidence>
<dbReference type="AlphaFoldDB" id="A0A9R1XF90"/>
<dbReference type="InterPro" id="IPR027417">
    <property type="entry name" value="P-loop_NTPase"/>
</dbReference>